<sequence>MTIYTKRIYEEVSEKDGKRILVDRLWPRGIKKENAHIDVWLKEITPSNDLRKWYHQDIEHRWDEFRLKYKAELEQQQAYLEQLRQWGQQGPITLLTAVKNEDHNHLTVLLEVLNHQVSS</sequence>
<evidence type="ECO:0000313" key="2">
    <source>
        <dbReference type="Proteomes" id="UP000644140"/>
    </source>
</evidence>
<dbReference type="PANTHER" id="PTHR36849">
    <property type="entry name" value="CYTOPLASMIC PROTEIN-RELATED"/>
    <property type="match status" value="1"/>
</dbReference>
<dbReference type="Proteomes" id="UP000644140">
    <property type="component" value="Chromosome"/>
</dbReference>
<dbReference type="PANTHER" id="PTHR36849:SF1">
    <property type="entry name" value="CYTOPLASMIC PROTEIN"/>
    <property type="match status" value="1"/>
</dbReference>
<dbReference type="EMBL" id="CP092085">
    <property type="protein sequence ID" value="UUN98792.1"/>
    <property type="molecule type" value="Genomic_DNA"/>
</dbReference>
<organism evidence="1 2">
    <name type="scientific">Acinetobacter bereziniae</name>
    <name type="common">Acinetobacter genomosp. 10</name>
    <dbReference type="NCBI Taxonomy" id="106648"/>
    <lineage>
        <taxon>Bacteria</taxon>
        <taxon>Pseudomonadati</taxon>
        <taxon>Pseudomonadota</taxon>
        <taxon>Gammaproteobacteria</taxon>
        <taxon>Moraxellales</taxon>
        <taxon>Moraxellaceae</taxon>
        <taxon>Acinetobacter</taxon>
    </lineage>
</organism>
<dbReference type="AlphaFoldDB" id="A0A8I1AFL6"/>
<reference evidence="1" key="1">
    <citation type="submission" date="2022-02" db="EMBL/GenBank/DDBJ databases">
        <title>Characterization of Tn125 harboring carbapenem-resistant Acinetobacter bereziniae clinical isolates.</title>
        <authorList>
            <person name="Wong N.-K."/>
            <person name="Pan Q."/>
        </authorList>
    </citation>
    <scope>NUCLEOTIDE SEQUENCE</scope>
    <source>
        <strain evidence="1">GD03393</strain>
    </source>
</reference>
<dbReference type="InterPro" id="IPR052552">
    <property type="entry name" value="YeaO-like"/>
</dbReference>
<gene>
    <name evidence="1" type="ORF">I9054_004885</name>
</gene>
<name>A0A8I1AFL6_ACIBZ</name>
<accession>A0A8I1AFL6</accession>
<protein>
    <submittedName>
        <fullName evidence="1">DUF488 family protein</fullName>
    </submittedName>
</protein>
<dbReference type="Pfam" id="PF22752">
    <property type="entry name" value="DUF488-N3i"/>
    <property type="match status" value="1"/>
</dbReference>
<dbReference type="RefSeq" id="WP_121774143.1">
    <property type="nucleotide sequence ID" value="NZ_BKNL01000064.1"/>
</dbReference>
<proteinExistence type="predicted"/>
<evidence type="ECO:0000313" key="1">
    <source>
        <dbReference type="EMBL" id="UUN98792.1"/>
    </source>
</evidence>